<protein>
    <submittedName>
        <fullName evidence="1">Uncharacterized protein</fullName>
    </submittedName>
</protein>
<sequence length="67" mass="8350">MYNWSVDTTELKKHPEQYTIWRLEQLINYGLDGEKLKKNLLRKYWSKLRIDPHYKKYLSFLLWSNQS</sequence>
<evidence type="ECO:0000313" key="2">
    <source>
        <dbReference type="Proteomes" id="UP000176803"/>
    </source>
</evidence>
<gene>
    <name evidence="1" type="ORF">A3F03_03075</name>
</gene>
<comment type="caution">
    <text evidence="1">The sequence shown here is derived from an EMBL/GenBank/DDBJ whole genome shotgun (WGS) entry which is preliminary data.</text>
</comment>
<evidence type="ECO:0000313" key="1">
    <source>
        <dbReference type="EMBL" id="OGK37710.1"/>
    </source>
</evidence>
<dbReference type="Proteomes" id="UP000176803">
    <property type="component" value="Unassembled WGS sequence"/>
</dbReference>
<reference evidence="1 2" key="1">
    <citation type="journal article" date="2016" name="Nat. Commun.">
        <title>Thousands of microbial genomes shed light on interconnected biogeochemical processes in an aquifer system.</title>
        <authorList>
            <person name="Anantharaman K."/>
            <person name="Brown C.T."/>
            <person name="Hug L.A."/>
            <person name="Sharon I."/>
            <person name="Castelle C.J."/>
            <person name="Probst A.J."/>
            <person name="Thomas B.C."/>
            <person name="Singh A."/>
            <person name="Wilkins M.J."/>
            <person name="Karaoz U."/>
            <person name="Brodie E.L."/>
            <person name="Williams K.H."/>
            <person name="Hubbard S.S."/>
            <person name="Banfield J.F."/>
        </authorList>
    </citation>
    <scope>NUCLEOTIDE SEQUENCE [LARGE SCALE GENOMIC DNA]</scope>
</reference>
<proteinExistence type="predicted"/>
<dbReference type="EMBL" id="MGAC01000033">
    <property type="protein sequence ID" value="OGK37710.1"/>
    <property type="molecule type" value="Genomic_DNA"/>
</dbReference>
<dbReference type="AlphaFoldDB" id="A0A1F7I2W3"/>
<accession>A0A1F7I2W3</accession>
<name>A0A1F7I2W3_9BACT</name>
<organism evidence="1 2">
    <name type="scientific">Candidatus Roizmanbacteria bacterium RIFCSPHIGHO2_12_FULL_41_11</name>
    <dbReference type="NCBI Taxonomy" id="1802052"/>
    <lineage>
        <taxon>Bacteria</taxon>
        <taxon>Candidatus Roizmaniibacteriota</taxon>
    </lineage>
</organism>